<evidence type="ECO:0000313" key="3">
    <source>
        <dbReference type="EMBL" id="MBU2738975.1"/>
    </source>
</evidence>
<evidence type="ECO:0000313" key="4">
    <source>
        <dbReference type="Proteomes" id="UP001197028"/>
    </source>
</evidence>
<keyword evidence="2" id="KW-0472">Membrane</keyword>
<gene>
    <name evidence="3" type="ORF">HJG40_09305</name>
</gene>
<evidence type="ECO:0000256" key="2">
    <source>
        <dbReference type="SAM" id="Phobius"/>
    </source>
</evidence>
<reference evidence="3 4" key="1">
    <citation type="journal article" date="2021" name="ISME J.">
        <title>Genomic evolution of the class Acidithiobacillia: deep-branching Proteobacteria living in extreme acidic conditions.</title>
        <authorList>
            <person name="Moya-Beltran A."/>
            <person name="Beard S."/>
            <person name="Rojas-Villalobos C."/>
            <person name="Issotta F."/>
            <person name="Gallardo Y."/>
            <person name="Ulloa R."/>
            <person name="Giaveno A."/>
            <person name="Degli Esposti M."/>
            <person name="Johnson D.B."/>
            <person name="Quatrini R."/>
        </authorList>
    </citation>
    <scope>NUCLEOTIDE SEQUENCE [LARGE SCALE GENOMIC DNA]</scope>
    <source>
        <strain evidence="3 4">ATCC 19703</strain>
    </source>
</reference>
<dbReference type="RefSeq" id="WP_215863922.1">
    <property type="nucleotide sequence ID" value="NZ_JABELD010000066.1"/>
</dbReference>
<keyword evidence="2" id="KW-1133">Transmembrane helix</keyword>
<sequence length="257" mass="27886">MMTMKHRQFFSGEALTWWLVGATFCVLGIVATVFEIMNHERTRTAAAPYAFHMVPLPKTTQAQAATPPHPHQVKQFAAPRPHAKEAKAPVNASPMHQRESSSPLSAKRKISPVSPHTQFSILTSRQRARLISHYVTYWIEHVEQRASGQLLNQNSGKIKLRVTVVSSGHLAGLALLNSTLPGTESSRAVELIRAASPYAPFPGSLAREANKLIINCTMQFMDGAQSTPASQAKPDNLITHNAGLGENLSQALLGGGS</sequence>
<organism evidence="3 4">
    <name type="scientific">Acidithiobacillus concretivorus</name>
    <dbReference type="NCBI Taxonomy" id="3063952"/>
    <lineage>
        <taxon>Bacteria</taxon>
        <taxon>Pseudomonadati</taxon>
        <taxon>Pseudomonadota</taxon>
        <taxon>Acidithiobacillia</taxon>
        <taxon>Acidithiobacillales</taxon>
        <taxon>Acidithiobacillaceae</taxon>
        <taxon>Acidithiobacillus</taxon>
    </lineage>
</organism>
<keyword evidence="2" id="KW-0812">Transmembrane</keyword>
<protein>
    <recommendedName>
        <fullName evidence="5">Energy transducer TonB</fullName>
    </recommendedName>
</protein>
<dbReference type="Proteomes" id="UP001197028">
    <property type="component" value="Unassembled WGS sequence"/>
</dbReference>
<feature type="transmembrane region" description="Helical" evidence="2">
    <location>
        <begin position="15"/>
        <end position="34"/>
    </location>
</feature>
<name>A0ABS5ZR69_9PROT</name>
<dbReference type="SUPFAM" id="SSF74653">
    <property type="entry name" value="TolA/TonB C-terminal domain"/>
    <property type="match status" value="1"/>
</dbReference>
<keyword evidence="4" id="KW-1185">Reference proteome</keyword>
<feature type="region of interest" description="Disordered" evidence="1">
    <location>
        <begin position="71"/>
        <end position="110"/>
    </location>
</feature>
<evidence type="ECO:0008006" key="5">
    <source>
        <dbReference type="Google" id="ProtNLM"/>
    </source>
</evidence>
<accession>A0ABS5ZR69</accession>
<dbReference type="EMBL" id="JABELD010000066">
    <property type="protein sequence ID" value="MBU2738975.1"/>
    <property type="molecule type" value="Genomic_DNA"/>
</dbReference>
<comment type="caution">
    <text evidence="3">The sequence shown here is derived from an EMBL/GenBank/DDBJ whole genome shotgun (WGS) entry which is preliminary data.</text>
</comment>
<evidence type="ECO:0000256" key="1">
    <source>
        <dbReference type="SAM" id="MobiDB-lite"/>
    </source>
</evidence>
<proteinExistence type="predicted"/>